<gene>
    <name evidence="5" type="ORF">RM544_03715</name>
</gene>
<organism evidence="5 6">
    <name type="scientific">Brumicola blandensis</name>
    <dbReference type="NCBI Taxonomy" id="3075611"/>
    <lineage>
        <taxon>Bacteria</taxon>
        <taxon>Pseudomonadati</taxon>
        <taxon>Pseudomonadota</taxon>
        <taxon>Gammaproteobacteria</taxon>
        <taxon>Alteromonadales</taxon>
        <taxon>Alteromonadaceae</taxon>
        <taxon>Brumicola</taxon>
    </lineage>
</organism>
<keyword evidence="2" id="KW-0378">Hydrolase</keyword>
<dbReference type="InterPro" id="IPR052708">
    <property type="entry name" value="PxpC"/>
</dbReference>
<keyword evidence="6" id="KW-1185">Reference proteome</keyword>
<evidence type="ECO:0000313" key="6">
    <source>
        <dbReference type="Proteomes" id="UP001249020"/>
    </source>
</evidence>
<dbReference type="PANTHER" id="PTHR43309:SF4">
    <property type="entry name" value="CARBOXYLTRANSFERASE DOMAIN-CONTAINING PROTEIN"/>
    <property type="match status" value="1"/>
</dbReference>
<protein>
    <recommendedName>
        <fullName evidence="4">Carboxyltransferase domain-containing protein</fullName>
    </recommendedName>
</protein>
<dbReference type="InterPro" id="IPR029000">
    <property type="entry name" value="Cyclophilin-like_dom_sf"/>
</dbReference>
<dbReference type="Pfam" id="PF02626">
    <property type="entry name" value="CT_A_B"/>
    <property type="match status" value="1"/>
</dbReference>
<dbReference type="SMART" id="SM00797">
    <property type="entry name" value="AHS2"/>
    <property type="match status" value="1"/>
</dbReference>
<dbReference type="InterPro" id="IPR003778">
    <property type="entry name" value="CT_A_B"/>
</dbReference>
<feature type="domain" description="Carboxyltransferase" evidence="4">
    <location>
        <begin position="22"/>
        <end position="315"/>
    </location>
</feature>
<evidence type="ECO:0000256" key="3">
    <source>
        <dbReference type="ARBA" id="ARBA00022840"/>
    </source>
</evidence>
<evidence type="ECO:0000256" key="1">
    <source>
        <dbReference type="ARBA" id="ARBA00022741"/>
    </source>
</evidence>
<dbReference type="EMBL" id="JAVRIE010000001">
    <property type="protein sequence ID" value="MDT0581634.1"/>
    <property type="molecule type" value="Genomic_DNA"/>
</dbReference>
<name>A0AAW8QXY2_9ALTE</name>
<keyword evidence="3" id="KW-0067">ATP-binding</keyword>
<dbReference type="GO" id="GO:0016787">
    <property type="term" value="F:hydrolase activity"/>
    <property type="evidence" value="ECO:0007669"/>
    <property type="project" value="UniProtKB-KW"/>
</dbReference>
<dbReference type="Proteomes" id="UP001249020">
    <property type="component" value="Unassembled WGS sequence"/>
</dbReference>
<proteinExistence type="predicted"/>
<sequence>MRVINAGFKSKLIDLGRRGLQHMGYCQSGPADQNSYKLANLLLRNAPDAVAIEIMFGGLELKIEQDMLLTLTGADCDLYIDDKHYTINQIVSVHAGQYVRVSAPRAGLYSYLALSHEVVSPLHLNSVCAVERERLGGSENNGVGLKAMQCIELANRHLEPEQLSYVSILNESPNQKALDGIMTPISRCVVVRFVPGYQYSEFTHTQVALFKGQKHEVTHHISSMGVKLKGLPIDIGKVTMYSEGISKGAIQVTPNGQAIIMLHERQTIGGYPKIGSVISADIPILAQCQAGTHVQFVECDVDTAREMLLLRHDKFQRCFGLS</sequence>
<dbReference type="GO" id="GO:0005524">
    <property type="term" value="F:ATP binding"/>
    <property type="evidence" value="ECO:0007669"/>
    <property type="project" value="UniProtKB-KW"/>
</dbReference>
<evidence type="ECO:0000259" key="4">
    <source>
        <dbReference type="SMART" id="SM00797"/>
    </source>
</evidence>
<keyword evidence="1" id="KW-0547">Nucleotide-binding</keyword>
<dbReference type="Gene3D" id="2.40.100.10">
    <property type="entry name" value="Cyclophilin-like"/>
    <property type="match status" value="1"/>
</dbReference>
<evidence type="ECO:0000256" key="2">
    <source>
        <dbReference type="ARBA" id="ARBA00022801"/>
    </source>
</evidence>
<dbReference type="SUPFAM" id="SSF50891">
    <property type="entry name" value="Cyclophilin-like"/>
    <property type="match status" value="1"/>
</dbReference>
<reference evidence="5 6" key="1">
    <citation type="submission" date="2023-09" db="EMBL/GenBank/DDBJ databases">
        <authorList>
            <person name="Rey-Velasco X."/>
        </authorList>
    </citation>
    <scope>NUCLEOTIDE SEQUENCE [LARGE SCALE GENOMIC DNA]</scope>
    <source>
        <strain evidence="5 6">W409</strain>
    </source>
</reference>
<evidence type="ECO:0000313" key="5">
    <source>
        <dbReference type="EMBL" id="MDT0581634.1"/>
    </source>
</evidence>
<dbReference type="AlphaFoldDB" id="A0AAW8QXY2"/>
<dbReference type="RefSeq" id="WP_311360413.1">
    <property type="nucleotide sequence ID" value="NZ_JAVRIE010000001.1"/>
</dbReference>
<comment type="caution">
    <text evidence="5">The sequence shown here is derived from an EMBL/GenBank/DDBJ whole genome shotgun (WGS) entry which is preliminary data.</text>
</comment>
<dbReference type="PANTHER" id="PTHR43309">
    <property type="entry name" value="5-OXOPROLINASE SUBUNIT C"/>
    <property type="match status" value="1"/>
</dbReference>
<accession>A0AAW8QXY2</accession>